<comment type="similarity">
    <text evidence="1">Belongs to the sigma-70 factor family. ECF subfamily.</text>
</comment>
<evidence type="ECO:0000256" key="3">
    <source>
        <dbReference type="ARBA" id="ARBA00023082"/>
    </source>
</evidence>
<dbReference type="NCBIfam" id="TIGR02943">
    <property type="entry name" value="Sig70_famx1"/>
    <property type="match status" value="1"/>
</dbReference>
<dbReference type="Pfam" id="PF08281">
    <property type="entry name" value="Sigma70_r4_2"/>
    <property type="match status" value="1"/>
</dbReference>
<dbReference type="PANTHER" id="PTHR43133:SF8">
    <property type="entry name" value="RNA POLYMERASE SIGMA FACTOR HI_1459-RELATED"/>
    <property type="match status" value="1"/>
</dbReference>
<dbReference type="Gene3D" id="1.10.1740.10">
    <property type="match status" value="1"/>
</dbReference>
<evidence type="ECO:0000259" key="6">
    <source>
        <dbReference type="Pfam" id="PF04542"/>
    </source>
</evidence>
<keyword evidence="5" id="KW-0804">Transcription</keyword>
<dbReference type="InterPro" id="IPR013325">
    <property type="entry name" value="RNA_pol_sigma_r2"/>
</dbReference>
<reference evidence="8 9" key="1">
    <citation type="submission" date="2014-06" db="EMBL/GenBank/DDBJ databases">
        <title>Shewanella sp. YQH10.</title>
        <authorList>
            <person name="Liu Y."/>
            <person name="Zeng R."/>
        </authorList>
    </citation>
    <scope>NUCLEOTIDE SEQUENCE [LARGE SCALE GENOMIC DNA]</scope>
    <source>
        <strain evidence="8 9">YQH10</strain>
    </source>
</reference>
<evidence type="ECO:0000256" key="5">
    <source>
        <dbReference type="ARBA" id="ARBA00023163"/>
    </source>
</evidence>
<organism evidence="8 9">
    <name type="scientific">Shewanella mangrovi</name>
    <dbReference type="NCBI Taxonomy" id="1515746"/>
    <lineage>
        <taxon>Bacteria</taxon>
        <taxon>Pseudomonadati</taxon>
        <taxon>Pseudomonadota</taxon>
        <taxon>Gammaproteobacteria</taxon>
        <taxon>Alteromonadales</taxon>
        <taxon>Shewanellaceae</taxon>
        <taxon>Shewanella</taxon>
    </lineage>
</organism>
<accession>A0A094LRG0</accession>
<keyword evidence="4" id="KW-0238">DNA-binding</keyword>
<dbReference type="InterPro" id="IPR014284">
    <property type="entry name" value="RNA_pol_sigma-70_dom"/>
</dbReference>
<dbReference type="InterPro" id="IPR039425">
    <property type="entry name" value="RNA_pol_sigma-70-like"/>
</dbReference>
<evidence type="ECO:0008006" key="10">
    <source>
        <dbReference type="Google" id="ProtNLM"/>
    </source>
</evidence>
<dbReference type="InterPro" id="IPR013324">
    <property type="entry name" value="RNA_pol_sigma_r3/r4-like"/>
</dbReference>
<dbReference type="SUPFAM" id="SSF88946">
    <property type="entry name" value="Sigma2 domain of RNA polymerase sigma factors"/>
    <property type="match status" value="1"/>
</dbReference>
<dbReference type="STRING" id="1515746.HR45_07855"/>
<dbReference type="EMBL" id="JPEO01000004">
    <property type="protein sequence ID" value="KFZ37763.1"/>
    <property type="molecule type" value="Genomic_DNA"/>
</dbReference>
<dbReference type="GO" id="GO:0016987">
    <property type="term" value="F:sigma factor activity"/>
    <property type="evidence" value="ECO:0007669"/>
    <property type="project" value="UniProtKB-KW"/>
</dbReference>
<evidence type="ECO:0000256" key="2">
    <source>
        <dbReference type="ARBA" id="ARBA00023015"/>
    </source>
</evidence>
<gene>
    <name evidence="8" type="ORF">HR45_07855</name>
</gene>
<evidence type="ECO:0000259" key="7">
    <source>
        <dbReference type="Pfam" id="PF08281"/>
    </source>
</evidence>
<dbReference type="InterPro" id="IPR036388">
    <property type="entry name" value="WH-like_DNA-bd_sf"/>
</dbReference>
<keyword evidence="3" id="KW-0731">Sigma factor</keyword>
<dbReference type="InterPro" id="IPR007627">
    <property type="entry name" value="RNA_pol_sigma70_r2"/>
</dbReference>
<name>A0A094LRG0_9GAMM</name>
<dbReference type="Pfam" id="PF04542">
    <property type="entry name" value="Sigma70_r2"/>
    <property type="match status" value="1"/>
</dbReference>
<dbReference type="InterPro" id="IPR014289">
    <property type="entry name" value="RNA_pol_sigma-24-rel"/>
</dbReference>
<dbReference type="PANTHER" id="PTHR43133">
    <property type="entry name" value="RNA POLYMERASE ECF-TYPE SIGMA FACTO"/>
    <property type="match status" value="1"/>
</dbReference>
<dbReference type="Gene3D" id="1.10.10.10">
    <property type="entry name" value="Winged helix-like DNA-binding domain superfamily/Winged helix DNA-binding domain"/>
    <property type="match status" value="1"/>
</dbReference>
<protein>
    <recommendedName>
        <fullName evidence="10">RNA polymerase sigma factor</fullName>
    </recommendedName>
</protein>
<dbReference type="GO" id="GO:0006352">
    <property type="term" value="P:DNA-templated transcription initiation"/>
    <property type="evidence" value="ECO:0007669"/>
    <property type="project" value="InterPro"/>
</dbReference>
<dbReference type="Proteomes" id="UP000029264">
    <property type="component" value="Unassembled WGS sequence"/>
</dbReference>
<keyword evidence="2" id="KW-0805">Transcription regulation</keyword>
<comment type="caution">
    <text evidence="8">The sequence shown here is derived from an EMBL/GenBank/DDBJ whole genome shotgun (WGS) entry which is preliminary data.</text>
</comment>
<evidence type="ECO:0000313" key="9">
    <source>
        <dbReference type="Proteomes" id="UP000029264"/>
    </source>
</evidence>
<feature type="domain" description="RNA polymerase sigma factor 70 region 4 type 2" evidence="7">
    <location>
        <begin position="129"/>
        <end position="179"/>
    </location>
</feature>
<feature type="domain" description="RNA polymerase sigma-70 region 2" evidence="6">
    <location>
        <begin position="16"/>
        <end position="80"/>
    </location>
</feature>
<dbReference type="SUPFAM" id="SSF88659">
    <property type="entry name" value="Sigma3 and sigma4 domains of RNA polymerase sigma factors"/>
    <property type="match status" value="1"/>
</dbReference>
<dbReference type="eggNOG" id="COG1595">
    <property type="taxonomic scope" value="Bacteria"/>
</dbReference>
<sequence length="191" mass="22468">MTNTVSDQIDQAEIAELRQQMLKFAMLQLRDEQLAEDAVQEALLGALKNIEHFQQRAQVKTWVFGILKHKIVDVLRAQKRQLNLSELAEPNTMEQLMFDRREHWQSGEAPQAWHCPAASALSADFWQVFETCLTHLPEAQARLFMMREFVELEADEICQLHNISHSNLYVMLYRARIRLRECLTNKWFQEV</sequence>
<evidence type="ECO:0000256" key="1">
    <source>
        <dbReference type="ARBA" id="ARBA00010641"/>
    </source>
</evidence>
<evidence type="ECO:0000256" key="4">
    <source>
        <dbReference type="ARBA" id="ARBA00023125"/>
    </source>
</evidence>
<dbReference type="InterPro" id="IPR013249">
    <property type="entry name" value="RNA_pol_sigma70_r4_t2"/>
</dbReference>
<dbReference type="AlphaFoldDB" id="A0A094LRG0"/>
<dbReference type="GO" id="GO:0003677">
    <property type="term" value="F:DNA binding"/>
    <property type="evidence" value="ECO:0007669"/>
    <property type="project" value="UniProtKB-KW"/>
</dbReference>
<dbReference type="NCBIfam" id="TIGR02937">
    <property type="entry name" value="sigma70-ECF"/>
    <property type="match status" value="1"/>
</dbReference>
<proteinExistence type="inferred from homology"/>
<keyword evidence="9" id="KW-1185">Reference proteome</keyword>
<evidence type="ECO:0000313" key="8">
    <source>
        <dbReference type="EMBL" id="KFZ37763.1"/>
    </source>
</evidence>